<evidence type="ECO:0000259" key="2">
    <source>
        <dbReference type="PROSITE" id="PS51746"/>
    </source>
</evidence>
<feature type="domain" description="PPM-type phosphatase" evidence="2">
    <location>
        <begin position="53"/>
        <end position="230"/>
    </location>
</feature>
<dbReference type="EMBL" id="QZWG01000005">
    <property type="protein sequence ID" value="RZC12185.1"/>
    <property type="molecule type" value="Genomic_DNA"/>
</dbReference>
<dbReference type="SUPFAM" id="SSF81606">
    <property type="entry name" value="PP2C-like"/>
    <property type="match status" value="1"/>
</dbReference>
<evidence type="ECO:0000313" key="3">
    <source>
        <dbReference type="EMBL" id="RZC12186.1"/>
    </source>
</evidence>
<dbReference type="AlphaFoldDB" id="A0A445KMP8"/>
<dbReference type="EMBL" id="QZWG01000005">
    <property type="protein sequence ID" value="RZC12186.1"/>
    <property type="molecule type" value="Genomic_DNA"/>
</dbReference>
<dbReference type="Pfam" id="PF00481">
    <property type="entry name" value="PP2C"/>
    <property type="match status" value="1"/>
</dbReference>
<keyword evidence="3" id="KW-0378">Hydrolase</keyword>
<evidence type="ECO:0000313" key="4">
    <source>
        <dbReference type="Proteomes" id="UP000289340"/>
    </source>
</evidence>
<dbReference type="CDD" id="cd00143">
    <property type="entry name" value="PP2Cc"/>
    <property type="match status" value="1"/>
</dbReference>
<accession>A0A445KMP8</accession>
<organism evidence="3 4">
    <name type="scientific">Glycine soja</name>
    <name type="common">Wild soybean</name>
    <dbReference type="NCBI Taxonomy" id="3848"/>
    <lineage>
        <taxon>Eukaryota</taxon>
        <taxon>Viridiplantae</taxon>
        <taxon>Streptophyta</taxon>
        <taxon>Embryophyta</taxon>
        <taxon>Tracheophyta</taxon>
        <taxon>Spermatophyta</taxon>
        <taxon>Magnoliopsida</taxon>
        <taxon>eudicotyledons</taxon>
        <taxon>Gunneridae</taxon>
        <taxon>Pentapetalae</taxon>
        <taxon>rosids</taxon>
        <taxon>fabids</taxon>
        <taxon>Fabales</taxon>
        <taxon>Fabaceae</taxon>
        <taxon>Papilionoideae</taxon>
        <taxon>50 kb inversion clade</taxon>
        <taxon>NPAAA clade</taxon>
        <taxon>indigoferoid/millettioid clade</taxon>
        <taxon>Phaseoleae</taxon>
        <taxon>Glycine</taxon>
        <taxon>Glycine subgen. Soja</taxon>
    </lineage>
</organism>
<dbReference type="InterPro" id="IPR015655">
    <property type="entry name" value="PP2C"/>
</dbReference>
<sequence>MLSFLSQSFQTLLFVISSELNQDKVMHQTNMMKQPEDNFTIEENYNENKDKNDVGDNTDAEKANDDDDDVVDDHQEEAKYLPEDDGPTATEPEFWENPVHAVKKACKAMDDDILESIADSRGGSTAVAAILINGVKLLVVNVGDSRAISCKNGRAKPHTVDHEPEKEKDLIESRGGFVSKKPVRECSQSGWPISNGMSIWRWKTEGAHYGRTIRKIDEDTEFIILASDGL</sequence>
<dbReference type="EMBL" id="QZWG01000005">
    <property type="protein sequence ID" value="RZC12184.1"/>
    <property type="molecule type" value="Genomic_DNA"/>
</dbReference>
<dbReference type="Gene3D" id="3.60.40.10">
    <property type="entry name" value="PPM-type phosphatase domain"/>
    <property type="match status" value="1"/>
</dbReference>
<protein>
    <recommendedName>
        <fullName evidence="2">PPM-type phosphatase domain-containing protein</fullName>
    </recommendedName>
</protein>
<dbReference type="PROSITE" id="PS51746">
    <property type="entry name" value="PPM_2"/>
    <property type="match status" value="1"/>
</dbReference>
<reference evidence="3 4" key="1">
    <citation type="submission" date="2018-09" db="EMBL/GenBank/DDBJ databases">
        <title>A high-quality reference genome of wild soybean provides a powerful tool to mine soybean genomes.</title>
        <authorList>
            <person name="Xie M."/>
            <person name="Chung C.Y.L."/>
            <person name="Li M.-W."/>
            <person name="Wong F.-L."/>
            <person name="Chan T.-F."/>
            <person name="Lam H.-M."/>
        </authorList>
    </citation>
    <scope>NUCLEOTIDE SEQUENCE [LARGE SCALE GENOMIC DNA]</scope>
    <source>
        <strain evidence="4">cv. W05</strain>
        <tissue evidence="3">Hypocotyl of etiolated seedlings</tissue>
    </source>
</reference>
<dbReference type="InterPro" id="IPR036457">
    <property type="entry name" value="PPM-type-like_dom_sf"/>
</dbReference>
<dbReference type="PANTHER" id="PTHR47992">
    <property type="entry name" value="PROTEIN PHOSPHATASE"/>
    <property type="match status" value="1"/>
</dbReference>
<feature type="compositionally biased region" description="Basic and acidic residues" evidence="1">
    <location>
        <begin position="47"/>
        <end position="63"/>
    </location>
</feature>
<name>A0A445KMP8_GLYSO</name>
<dbReference type="GO" id="GO:0004722">
    <property type="term" value="F:protein serine/threonine phosphatase activity"/>
    <property type="evidence" value="ECO:0007669"/>
    <property type="project" value="InterPro"/>
</dbReference>
<gene>
    <name evidence="3" type="ORF">D0Y65_012127</name>
</gene>
<comment type="caution">
    <text evidence="3">The sequence shown here is derived from an EMBL/GenBank/DDBJ whole genome shotgun (WGS) entry which is preliminary data.</text>
</comment>
<keyword evidence="4" id="KW-1185">Reference proteome</keyword>
<dbReference type="Proteomes" id="UP000289340">
    <property type="component" value="Chromosome 5"/>
</dbReference>
<proteinExistence type="predicted"/>
<evidence type="ECO:0000256" key="1">
    <source>
        <dbReference type="SAM" id="MobiDB-lite"/>
    </source>
</evidence>
<dbReference type="SMART" id="SM00332">
    <property type="entry name" value="PP2Cc"/>
    <property type="match status" value="1"/>
</dbReference>
<dbReference type="InterPro" id="IPR001932">
    <property type="entry name" value="PPM-type_phosphatase-like_dom"/>
</dbReference>
<feature type="region of interest" description="Disordered" evidence="1">
    <location>
        <begin position="47"/>
        <end position="72"/>
    </location>
</feature>